<sequence>MDRENTCWAEPVARLHSGGGQWCCCPACRPSAAGAAPWGPPACPCPSGGHSGCLGRCCLSIQEHISSLEAWEPHSNWCCCNETSASEMHETTGCGCIGGAHLARTLTRRLPTVFLSWHMGTNY</sequence>
<accession>A0A7J8HBX8</accession>
<gene>
    <name evidence="1" type="ORF">HJG59_011135</name>
</gene>
<reference evidence="1 2" key="1">
    <citation type="journal article" date="2020" name="Nature">
        <title>Six reference-quality genomes reveal evolution of bat adaptations.</title>
        <authorList>
            <person name="Jebb D."/>
            <person name="Huang Z."/>
            <person name="Pippel M."/>
            <person name="Hughes G.M."/>
            <person name="Lavrichenko K."/>
            <person name="Devanna P."/>
            <person name="Winkler S."/>
            <person name="Jermiin L.S."/>
            <person name="Skirmuntt E.C."/>
            <person name="Katzourakis A."/>
            <person name="Burkitt-Gray L."/>
            <person name="Ray D.A."/>
            <person name="Sullivan K.A.M."/>
            <person name="Roscito J.G."/>
            <person name="Kirilenko B.M."/>
            <person name="Davalos L.M."/>
            <person name="Corthals A.P."/>
            <person name="Power M.L."/>
            <person name="Jones G."/>
            <person name="Ransome R.D."/>
            <person name="Dechmann D.K.N."/>
            <person name="Locatelli A.G."/>
            <person name="Puechmaille S.J."/>
            <person name="Fedrigo O."/>
            <person name="Jarvis E.D."/>
            <person name="Hiller M."/>
            <person name="Vernes S.C."/>
            <person name="Myers E.W."/>
            <person name="Teeling E.C."/>
        </authorList>
    </citation>
    <scope>NUCLEOTIDE SEQUENCE [LARGE SCALE GENOMIC DNA]</scope>
    <source>
        <strain evidence="1">MMolMol1</strain>
        <tissue evidence="1">Muscle</tissue>
    </source>
</reference>
<keyword evidence="2" id="KW-1185">Reference proteome</keyword>
<comment type="caution">
    <text evidence="1">The sequence shown here is derived from an EMBL/GenBank/DDBJ whole genome shotgun (WGS) entry which is preliminary data.</text>
</comment>
<proteinExistence type="predicted"/>
<dbReference type="EMBL" id="JACASF010000007">
    <property type="protein sequence ID" value="KAF6469773.1"/>
    <property type="molecule type" value="Genomic_DNA"/>
</dbReference>
<evidence type="ECO:0000313" key="2">
    <source>
        <dbReference type="Proteomes" id="UP000550707"/>
    </source>
</evidence>
<dbReference type="Proteomes" id="UP000550707">
    <property type="component" value="Unassembled WGS sequence"/>
</dbReference>
<name>A0A7J8HBX8_MOLMO</name>
<dbReference type="InParanoid" id="A0A7J8HBX8"/>
<evidence type="ECO:0000313" key="1">
    <source>
        <dbReference type="EMBL" id="KAF6469773.1"/>
    </source>
</evidence>
<dbReference type="AlphaFoldDB" id="A0A7J8HBX8"/>
<organism evidence="1 2">
    <name type="scientific">Molossus molossus</name>
    <name type="common">Pallas' mastiff bat</name>
    <name type="synonym">Vespertilio molossus</name>
    <dbReference type="NCBI Taxonomy" id="27622"/>
    <lineage>
        <taxon>Eukaryota</taxon>
        <taxon>Metazoa</taxon>
        <taxon>Chordata</taxon>
        <taxon>Craniata</taxon>
        <taxon>Vertebrata</taxon>
        <taxon>Euteleostomi</taxon>
        <taxon>Mammalia</taxon>
        <taxon>Eutheria</taxon>
        <taxon>Laurasiatheria</taxon>
        <taxon>Chiroptera</taxon>
        <taxon>Yangochiroptera</taxon>
        <taxon>Molossidae</taxon>
        <taxon>Molossus</taxon>
    </lineage>
</organism>
<protein>
    <submittedName>
        <fullName evidence="1">Uncharacterized protein</fullName>
    </submittedName>
</protein>